<dbReference type="PROSITE" id="PS50076">
    <property type="entry name" value="DNAJ_2"/>
    <property type="match status" value="1"/>
</dbReference>
<dbReference type="InterPro" id="IPR026894">
    <property type="entry name" value="DnaJ_X"/>
</dbReference>
<keyword evidence="4" id="KW-1185">Reference proteome</keyword>
<dbReference type="FunFam" id="1.10.287.110:FF:000107">
    <property type="entry name" value="Related to DJP1-DnaJ-like protein"/>
    <property type="match status" value="1"/>
</dbReference>
<dbReference type="STRING" id="77020.A0A0N0RS33"/>
<proteinExistence type="predicted"/>
<dbReference type="AlphaFoldDB" id="A0A0N0RS33"/>
<organism evidence="3 4">
    <name type="scientific">Malassezia pachydermatis</name>
    <dbReference type="NCBI Taxonomy" id="77020"/>
    <lineage>
        <taxon>Eukaryota</taxon>
        <taxon>Fungi</taxon>
        <taxon>Dikarya</taxon>
        <taxon>Basidiomycota</taxon>
        <taxon>Ustilaginomycotina</taxon>
        <taxon>Malasseziomycetes</taxon>
        <taxon>Malasseziales</taxon>
        <taxon>Malasseziaceae</taxon>
        <taxon>Malassezia</taxon>
    </lineage>
</organism>
<dbReference type="SMART" id="SM00271">
    <property type="entry name" value="DnaJ"/>
    <property type="match status" value="1"/>
</dbReference>
<dbReference type="GO" id="GO:0005829">
    <property type="term" value="C:cytosol"/>
    <property type="evidence" value="ECO:0007669"/>
    <property type="project" value="TreeGrafter"/>
</dbReference>
<comment type="caution">
    <text evidence="3">The sequence shown here is derived from an EMBL/GenBank/DDBJ whole genome shotgun (WGS) entry which is preliminary data.</text>
</comment>
<dbReference type="InterPro" id="IPR036869">
    <property type="entry name" value="J_dom_sf"/>
</dbReference>
<evidence type="ECO:0000259" key="2">
    <source>
        <dbReference type="PROSITE" id="PS50076"/>
    </source>
</evidence>
<feature type="compositionally biased region" description="Low complexity" evidence="1">
    <location>
        <begin position="171"/>
        <end position="186"/>
    </location>
</feature>
<reference evidence="3 4" key="1">
    <citation type="submission" date="2015-07" db="EMBL/GenBank/DDBJ databases">
        <title>Draft Genome Sequence of Malassezia furfur CBS1878 and Malassezia pachydermatis CBS1879.</title>
        <authorList>
            <person name="Triana S."/>
            <person name="Ohm R."/>
            <person name="Gonzalez A."/>
            <person name="DeCock H."/>
            <person name="Restrepo S."/>
            <person name="Celis A."/>
        </authorList>
    </citation>
    <scope>NUCLEOTIDE SEQUENCE [LARGE SCALE GENOMIC DNA]</scope>
    <source>
        <strain evidence="3 4">CBS 1879</strain>
    </source>
</reference>
<dbReference type="GeneID" id="28728309"/>
<feature type="region of interest" description="Disordered" evidence="1">
    <location>
        <begin position="426"/>
        <end position="450"/>
    </location>
</feature>
<name>A0A0N0RS33_9BASI</name>
<feature type="compositionally biased region" description="Basic and acidic residues" evidence="1">
    <location>
        <begin position="155"/>
        <end position="170"/>
    </location>
</feature>
<dbReference type="GO" id="GO:0016558">
    <property type="term" value="P:protein import into peroxisome matrix"/>
    <property type="evidence" value="ECO:0007669"/>
    <property type="project" value="TreeGrafter"/>
</dbReference>
<dbReference type="Gene3D" id="1.10.287.110">
    <property type="entry name" value="DnaJ domain"/>
    <property type="match status" value="1"/>
</dbReference>
<dbReference type="Proteomes" id="UP000037751">
    <property type="component" value="Unassembled WGS sequence"/>
</dbReference>
<dbReference type="SUPFAM" id="SSF46565">
    <property type="entry name" value="Chaperone J-domain"/>
    <property type="match status" value="1"/>
</dbReference>
<dbReference type="Pfam" id="PF00226">
    <property type="entry name" value="DnaJ"/>
    <property type="match status" value="1"/>
</dbReference>
<dbReference type="PANTHER" id="PTHR45006">
    <property type="entry name" value="DNAJ-LIKE PROTEIN 1"/>
    <property type="match status" value="1"/>
</dbReference>
<evidence type="ECO:0000256" key="1">
    <source>
        <dbReference type="SAM" id="MobiDB-lite"/>
    </source>
</evidence>
<dbReference type="Pfam" id="PF14308">
    <property type="entry name" value="DnaJ-X"/>
    <property type="match status" value="1"/>
</dbReference>
<dbReference type="PRINTS" id="PR00625">
    <property type="entry name" value="JDOMAIN"/>
</dbReference>
<dbReference type="InterPro" id="IPR052814">
    <property type="entry name" value="Peroxisomal_DnaJ"/>
</dbReference>
<evidence type="ECO:0000313" key="3">
    <source>
        <dbReference type="EMBL" id="KOS13629.1"/>
    </source>
</evidence>
<feature type="compositionally biased region" description="Basic and acidic residues" evidence="1">
    <location>
        <begin position="187"/>
        <end position="219"/>
    </location>
</feature>
<dbReference type="CDD" id="cd06257">
    <property type="entry name" value="DnaJ"/>
    <property type="match status" value="1"/>
</dbReference>
<feature type="domain" description="J" evidence="2">
    <location>
        <begin position="39"/>
        <end position="100"/>
    </location>
</feature>
<gene>
    <name evidence="3" type="ORF">Malapachy_1938</name>
</gene>
<accession>A0A0N0RS33</accession>
<dbReference type="VEuPathDB" id="FungiDB:Malapachy_1938"/>
<protein>
    <recommendedName>
        <fullName evidence="2">J domain-containing protein</fullName>
    </recommendedName>
</protein>
<feature type="region of interest" description="Disordered" evidence="1">
    <location>
        <begin position="155"/>
        <end position="219"/>
    </location>
</feature>
<sequence>MSEETKKASQPANINRDGEKIVVCCCVIAEGLTSWKDMEYYELLEVRGDATELELKKAYRKAAIKNHPDKGGDEEKFKMIGEAYRVLSDSNARADYDRYGKKKPTDEVGLKEATEMFGNLFGGERFVDLIGEISLIKDFGRASEIMMTDEEREEMERQMSESMNKDKVDGSEATTTTSGASTSTAAKQEKEKHQKHKITPEQRQKLEEFEKEKSEKEKKRIEELTEKLKDRIRPFVEARNPGAPDDSETEIFTKRMKEEAEDLKLESFGVELLHTIGTVYITKSNTWLKTKRGNFLGMPGFWNRLKERGGMIKETWNVMGSAMNVQAGMEELARRQEKGDLTEEEMAQLEQDVNGRMLLATWRGTRWEVNGVLRHVCDNVLNEKGVPDKVLIQRARALAYLGAIYKSVVPDESDDERRELERLVAQAAQKKKKKRSKEAKEGSHKLFLRG</sequence>
<evidence type="ECO:0000313" key="4">
    <source>
        <dbReference type="Proteomes" id="UP000037751"/>
    </source>
</evidence>
<dbReference type="RefSeq" id="XP_017991261.1">
    <property type="nucleotide sequence ID" value="XM_018136434.1"/>
</dbReference>
<dbReference type="PANTHER" id="PTHR45006:SF1">
    <property type="entry name" value="DNAJ-LIKE PROTEIN 1"/>
    <property type="match status" value="1"/>
</dbReference>
<dbReference type="OrthoDB" id="552049at2759"/>
<dbReference type="InterPro" id="IPR001623">
    <property type="entry name" value="DnaJ_domain"/>
</dbReference>
<dbReference type="EMBL" id="LGAV01000005">
    <property type="protein sequence ID" value="KOS13629.1"/>
    <property type="molecule type" value="Genomic_DNA"/>
</dbReference>